<evidence type="ECO:0000256" key="1">
    <source>
        <dbReference type="ARBA" id="ARBA00009091"/>
    </source>
</evidence>
<organism evidence="4 5">
    <name type="scientific">Tahibacter aquaticus</name>
    <dbReference type="NCBI Taxonomy" id="520092"/>
    <lineage>
        <taxon>Bacteria</taxon>
        <taxon>Pseudomonadati</taxon>
        <taxon>Pseudomonadota</taxon>
        <taxon>Gammaproteobacteria</taxon>
        <taxon>Lysobacterales</taxon>
        <taxon>Rhodanobacteraceae</taxon>
        <taxon>Tahibacter</taxon>
    </lineage>
</organism>
<name>A0A4R6YY05_9GAMM</name>
<dbReference type="SUPFAM" id="SSF111384">
    <property type="entry name" value="OmpH-like"/>
    <property type="match status" value="1"/>
</dbReference>
<dbReference type="GO" id="GO:0051082">
    <property type="term" value="F:unfolded protein binding"/>
    <property type="evidence" value="ECO:0007669"/>
    <property type="project" value="InterPro"/>
</dbReference>
<evidence type="ECO:0000313" key="4">
    <source>
        <dbReference type="EMBL" id="TDR43881.1"/>
    </source>
</evidence>
<evidence type="ECO:0000256" key="2">
    <source>
        <dbReference type="ARBA" id="ARBA00022729"/>
    </source>
</evidence>
<gene>
    <name evidence="4" type="ORF">DFR29_10623</name>
</gene>
<keyword evidence="3" id="KW-0175">Coiled coil</keyword>
<sequence length="176" mass="20355">MGQHARSAWRFAAALALLPLAVLAQAKLGYVDMKRLLDNAPQVQAGRDKLQREFAGRDTSLKQDETRLAELKRVFERDGALLEKTESDSKKREIDALERNLKRTRDELRTELKSRSDQELDKSWQEINNTVVEYAREQGLDLVVPSPVVYADPRIDITDRVLERLRRDFQNRQAKP</sequence>
<dbReference type="Gene3D" id="3.30.910.20">
    <property type="entry name" value="Skp domain"/>
    <property type="match status" value="1"/>
</dbReference>
<dbReference type="InterPro" id="IPR024930">
    <property type="entry name" value="Skp_dom_sf"/>
</dbReference>
<dbReference type="Pfam" id="PF03938">
    <property type="entry name" value="OmpH"/>
    <property type="match status" value="1"/>
</dbReference>
<dbReference type="SMART" id="SM00935">
    <property type="entry name" value="OmpH"/>
    <property type="match status" value="1"/>
</dbReference>
<evidence type="ECO:0000313" key="5">
    <source>
        <dbReference type="Proteomes" id="UP000295293"/>
    </source>
</evidence>
<protein>
    <submittedName>
        <fullName evidence="4">Periplasmic chaperone for outer membrane proteins Skp</fullName>
    </submittedName>
</protein>
<evidence type="ECO:0000256" key="3">
    <source>
        <dbReference type="SAM" id="Coils"/>
    </source>
</evidence>
<dbReference type="GO" id="GO:0050821">
    <property type="term" value="P:protein stabilization"/>
    <property type="evidence" value="ECO:0007669"/>
    <property type="project" value="TreeGrafter"/>
</dbReference>
<dbReference type="PANTHER" id="PTHR35089:SF1">
    <property type="entry name" value="CHAPERONE PROTEIN SKP"/>
    <property type="match status" value="1"/>
</dbReference>
<dbReference type="AlphaFoldDB" id="A0A4R6YY05"/>
<dbReference type="PANTHER" id="PTHR35089">
    <property type="entry name" value="CHAPERONE PROTEIN SKP"/>
    <property type="match status" value="1"/>
</dbReference>
<comment type="caution">
    <text evidence="4">The sequence shown here is derived from an EMBL/GenBank/DDBJ whole genome shotgun (WGS) entry which is preliminary data.</text>
</comment>
<dbReference type="Proteomes" id="UP000295293">
    <property type="component" value="Unassembled WGS sequence"/>
</dbReference>
<comment type="similarity">
    <text evidence="1">Belongs to the Skp family.</text>
</comment>
<proteinExistence type="inferred from homology"/>
<accession>A0A4R6YY05</accession>
<reference evidence="4 5" key="1">
    <citation type="submission" date="2019-03" db="EMBL/GenBank/DDBJ databases">
        <title>Genomic Encyclopedia of Type Strains, Phase IV (KMG-IV): sequencing the most valuable type-strain genomes for metagenomic binning, comparative biology and taxonomic classification.</title>
        <authorList>
            <person name="Goeker M."/>
        </authorList>
    </citation>
    <scope>NUCLEOTIDE SEQUENCE [LARGE SCALE GENOMIC DNA]</scope>
    <source>
        <strain evidence="4 5">DSM 21667</strain>
    </source>
</reference>
<keyword evidence="5" id="KW-1185">Reference proteome</keyword>
<dbReference type="EMBL" id="SNZH01000006">
    <property type="protein sequence ID" value="TDR43881.1"/>
    <property type="molecule type" value="Genomic_DNA"/>
</dbReference>
<dbReference type="RefSeq" id="WP_166654022.1">
    <property type="nucleotide sequence ID" value="NZ_SNZH01000006.1"/>
</dbReference>
<dbReference type="InterPro" id="IPR005632">
    <property type="entry name" value="Chaperone_Skp"/>
</dbReference>
<keyword evidence="2" id="KW-0732">Signal</keyword>
<dbReference type="GO" id="GO:0005829">
    <property type="term" value="C:cytosol"/>
    <property type="evidence" value="ECO:0007669"/>
    <property type="project" value="TreeGrafter"/>
</dbReference>
<feature type="coiled-coil region" evidence="3">
    <location>
        <begin position="87"/>
        <end position="114"/>
    </location>
</feature>